<sequence length="393" mass="41454">MNIDELVRATRPRTSAGWAGSAEGRRVLDGVAAAPADRAARVKTGRTRRPALRIALAAGLPAAALTAAVAVFLAGGTGTGTTPPRAEGTPSLGVDVTTAASAAPAPRTARQFFLVAAERIEAGTATSGRYWVLAKENAQPLRVGPATRPYHIRYGMERAYWDNMSTAYAGAARKRFAGAAPITAEDVAAWQADGSPTRWVVIEGKLVLTPDPGPWRPMPGRPAPRGSEKQTHALPTYELAGGQVTLAQLNALPAEPQALRRTLSGMLGRSEVQIATDHALFVAAQQLVSDLPVSPRVRAAAYRVLAEVKGATVLGTVQDQHGRTGTAVGFVRKDDGGRWYQTRLIVDLTTGKALAEEIWDLGAGRRPAATGTLRSSDLVVRAEFTDEDPPAVN</sequence>
<feature type="transmembrane region" description="Helical" evidence="1">
    <location>
        <begin position="51"/>
        <end position="75"/>
    </location>
</feature>
<name>A0A8J3KI97_9ACTN</name>
<gene>
    <name evidence="2" type="ORF">Cco03nite_03120</name>
</gene>
<reference evidence="2 3" key="1">
    <citation type="submission" date="2021-01" db="EMBL/GenBank/DDBJ databases">
        <title>Whole genome shotgun sequence of Catellatospora coxensis NBRC 107359.</title>
        <authorList>
            <person name="Komaki H."/>
            <person name="Tamura T."/>
        </authorList>
    </citation>
    <scope>NUCLEOTIDE SEQUENCE [LARGE SCALE GENOMIC DNA]</scope>
    <source>
        <strain evidence="2 3">NBRC 107359</strain>
    </source>
</reference>
<keyword evidence="3" id="KW-1185">Reference proteome</keyword>
<accession>A0A8J3KI97</accession>
<dbReference type="Proteomes" id="UP000630887">
    <property type="component" value="Unassembled WGS sequence"/>
</dbReference>
<protein>
    <recommendedName>
        <fullName evidence="4">CU044_5270 family protein</fullName>
    </recommendedName>
</protein>
<dbReference type="AlphaFoldDB" id="A0A8J3KI97"/>
<organism evidence="2 3">
    <name type="scientific">Catellatospora coxensis</name>
    <dbReference type="NCBI Taxonomy" id="310354"/>
    <lineage>
        <taxon>Bacteria</taxon>
        <taxon>Bacillati</taxon>
        <taxon>Actinomycetota</taxon>
        <taxon>Actinomycetes</taxon>
        <taxon>Micromonosporales</taxon>
        <taxon>Micromonosporaceae</taxon>
        <taxon>Catellatospora</taxon>
    </lineage>
</organism>
<keyword evidence="1" id="KW-1133">Transmembrane helix</keyword>
<keyword evidence="1" id="KW-0472">Membrane</keyword>
<comment type="caution">
    <text evidence="2">The sequence shown here is derived from an EMBL/GenBank/DDBJ whole genome shotgun (WGS) entry which is preliminary data.</text>
</comment>
<evidence type="ECO:0008006" key="4">
    <source>
        <dbReference type="Google" id="ProtNLM"/>
    </source>
</evidence>
<evidence type="ECO:0000256" key="1">
    <source>
        <dbReference type="SAM" id="Phobius"/>
    </source>
</evidence>
<dbReference type="EMBL" id="BONI01000002">
    <property type="protein sequence ID" value="GIG03612.1"/>
    <property type="molecule type" value="Genomic_DNA"/>
</dbReference>
<dbReference type="RefSeq" id="WP_203688090.1">
    <property type="nucleotide sequence ID" value="NZ_BAAALC010000001.1"/>
</dbReference>
<dbReference type="NCBIfam" id="NF038083">
    <property type="entry name" value="CU044_5270_fam"/>
    <property type="match status" value="1"/>
</dbReference>
<proteinExistence type="predicted"/>
<evidence type="ECO:0000313" key="2">
    <source>
        <dbReference type="EMBL" id="GIG03612.1"/>
    </source>
</evidence>
<keyword evidence="1" id="KW-0812">Transmembrane</keyword>
<evidence type="ECO:0000313" key="3">
    <source>
        <dbReference type="Proteomes" id="UP000630887"/>
    </source>
</evidence>
<dbReference type="InterPro" id="IPR047789">
    <property type="entry name" value="CU044_5270-like"/>
</dbReference>